<dbReference type="InterPro" id="IPR000086">
    <property type="entry name" value="NUDIX_hydrolase_dom"/>
</dbReference>
<evidence type="ECO:0000256" key="4">
    <source>
        <dbReference type="RuleBase" id="RU003476"/>
    </source>
</evidence>
<protein>
    <submittedName>
        <fullName evidence="6">NUDIX domain-containing protein</fullName>
    </submittedName>
</protein>
<dbReference type="Proteomes" id="UP000282515">
    <property type="component" value="Unassembled WGS sequence"/>
</dbReference>
<name>A0A3L8PMI9_9ACTN</name>
<dbReference type="AlphaFoldDB" id="A0A3L8PMI9"/>
<reference evidence="6 7" key="1">
    <citation type="submission" date="2018-10" db="EMBL/GenBank/DDBJ databases">
        <title>Aeromicrobium sp. 9W16Y-2 whole genome shotgun sequence.</title>
        <authorList>
            <person name="Li F."/>
        </authorList>
    </citation>
    <scope>NUCLEOTIDE SEQUENCE [LARGE SCALE GENOMIC DNA]</scope>
    <source>
        <strain evidence="6 7">9W16Y-2</strain>
    </source>
</reference>
<dbReference type="EMBL" id="RDBF01000003">
    <property type="protein sequence ID" value="RLV56444.1"/>
    <property type="molecule type" value="Genomic_DNA"/>
</dbReference>
<organism evidence="6 7">
    <name type="scientific">Aeromicrobium phragmitis</name>
    <dbReference type="NCBI Taxonomy" id="2478914"/>
    <lineage>
        <taxon>Bacteria</taxon>
        <taxon>Bacillati</taxon>
        <taxon>Actinomycetota</taxon>
        <taxon>Actinomycetes</taxon>
        <taxon>Propionibacteriales</taxon>
        <taxon>Nocardioidaceae</taxon>
        <taxon>Aeromicrobium</taxon>
    </lineage>
</organism>
<keyword evidence="7" id="KW-1185">Reference proteome</keyword>
<evidence type="ECO:0000313" key="7">
    <source>
        <dbReference type="Proteomes" id="UP000282515"/>
    </source>
</evidence>
<evidence type="ECO:0000256" key="3">
    <source>
        <dbReference type="ARBA" id="ARBA00022801"/>
    </source>
</evidence>
<keyword evidence="3 4" id="KW-0378">Hydrolase</keyword>
<evidence type="ECO:0000256" key="1">
    <source>
        <dbReference type="ARBA" id="ARBA00001946"/>
    </source>
</evidence>
<dbReference type="PRINTS" id="PR00502">
    <property type="entry name" value="NUDIXFAMILY"/>
</dbReference>
<evidence type="ECO:0000256" key="2">
    <source>
        <dbReference type="ARBA" id="ARBA00005582"/>
    </source>
</evidence>
<dbReference type="PANTHER" id="PTHR43046:SF14">
    <property type="entry name" value="MUTT_NUDIX FAMILY PROTEIN"/>
    <property type="match status" value="1"/>
</dbReference>
<gene>
    <name evidence="6" type="ORF">D9V41_05040</name>
</gene>
<dbReference type="InterPro" id="IPR020084">
    <property type="entry name" value="NUDIX_hydrolase_CS"/>
</dbReference>
<comment type="cofactor">
    <cofactor evidence="1">
        <name>Mg(2+)</name>
        <dbReference type="ChEBI" id="CHEBI:18420"/>
    </cofactor>
</comment>
<dbReference type="PROSITE" id="PS51462">
    <property type="entry name" value="NUDIX"/>
    <property type="match status" value="1"/>
</dbReference>
<sequence>MTTSSMTQKRALSRYATRSLGFFDSWASGASDVIVIDSTEMTEFGSPEQTPSLTGPRRTQRLGAYAVVVRDGALLLTKISPSGYPVGYWALPGGGVDHGEAPHDAVRRELYEETGLTASAVRLVDIHSLRVIDHGRHDAYEDYHGVHVLYAVTVEPGVEPRVVEVDGTTDEAAWVPLTDVAALSTLPVVDYVMERLADYTP</sequence>
<dbReference type="InterPro" id="IPR020476">
    <property type="entry name" value="Nudix_hydrolase"/>
</dbReference>
<dbReference type="Gene3D" id="3.90.79.10">
    <property type="entry name" value="Nucleoside Triphosphate Pyrophosphohydrolase"/>
    <property type="match status" value="1"/>
</dbReference>
<dbReference type="CDD" id="cd02883">
    <property type="entry name" value="NUDIX_Hydrolase"/>
    <property type="match status" value="1"/>
</dbReference>
<evidence type="ECO:0000259" key="5">
    <source>
        <dbReference type="PROSITE" id="PS51462"/>
    </source>
</evidence>
<dbReference type="PANTHER" id="PTHR43046">
    <property type="entry name" value="GDP-MANNOSE MANNOSYL HYDROLASE"/>
    <property type="match status" value="1"/>
</dbReference>
<evidence type="ECO:0000313" key="6">
    <source>
        <dbReference type="EMBL" id="RLV56444.1"/>
    </source>
</evidence>
<comment type="caution">
    <text evidence="6">The sequence shown here is derived from an EMBL/GenBank/DDBJ whole genome shotgun (WGS) entry which is preliminary data.</text>
</comment>
<dbReference type="SUPFAM" id="SSF55811">
    <property type="entry name" value="Nudix"/>
    <property type="match status" value="1"/>
</dbReference>
<dbReference type="OrthoDB" id="9804442at2"/>
<dbReference type="InterPro" id="IPR015797">
    <property type="entry name" value="NUDIX_hydrolase-like_dom_sf"/>
</dbReference>
<proteinExistence type="inferred from homology"/>
<comment type="similarity">
    <text evidence="2 4">Belongs to the Nudix hydrolase family.</text>
</comment>
<dbReference type="GO" id="GO:0016787">
    <property type="term" value="F:hydrolase activity"/>
    <property type="evidence" value="ECO:0007669"/>
    <property type="project" value="UniProtKB-KW"/>
</dbReference>
<dbReference type="PROSITE" id="PS00893">
    <property type="entry name" value="NUDIX_BOX"/>
    <property type="match status" value="1"/>
</dbReference>
<feature type="domain" description="Nudix hydrolase" evidence="5">
    <location>
        <begin position="59"/>
        <end position="201"/>
    </location>
</feature>
<accession>A0A3L8PMI9</accession>
<dbReference type="Pfam" id="PF00293">
    <property type="entry name" value="NUDIX"/>
    <property type="match status" value="1"/>
</dbReference>